<evidence type="ECO:0000313" key="2">
    <source>
        <dbReference type="Proteomes" id="UP000092574"/>
    </source>
</evidence>
<evidence type="ECO:0000313" key="1">
    <source>
        <dbReference type="EMBL" id="ANU75557.1"/>
    </source>
</evidence>
<sequence>MAYNKAKAEYAWKKWKEKEESQLREAGVSEDMIKNLRKSDWEDFKAERRYFEHTAMLLGEADLPEREMAEPDIDDIGGLLNCVEDRRLLHTLLDADKSTLQIILFKMMGYQIKEIAEMTVTPEQTLYTRMNRLKKKIKKILEDE</sequence>
<keyword evidence="2" id="KW-1185">Reference proteome</keyword>
<accession>A0A1C7I7A1</accession>
<protein>
    <submittedName>
        <fullName evidence="1">LuxR family transcriptional regulator</fullName>
    </submittedName>
</protein>
<gene>
    <name evidence="1" type="ORF">A4V09_07115</name>
</gene>
<dbReference type="KEGG" id="byl:A4V09_07115"/>
<name>A0A1C7I7A1_9FIRM</name>
<organism evidence="1 2">
    <name type="scientific">Blautia pseudococcoides</name>
    <dbReference type="NCBI Taxonomy" id="1796616"/>
    <lineage>
        <taxon>Bacteria</taxon>
        <taxon>Bacillati</taxon>
        <taxon>Bacillota</taxon>
        <taxon>Clostridia</taxon>
        <taxon>Lachnospirales</taxon>
        <taxon>Lachnospiraceae</taxon>
        <taxon>Blautia</taxon>
    </lineage>
</organism>
<proteinExistence type="predicted"/>
<dbReference type="STRING" id="1796616.A4V09_07115"/>
<dbReference type="RefSeq" id="WP_065541751.1">
    <property type="nucleotide sequence ID" value="NZ_CP015405.2"/>
</dbReference>
<dbReference type="SUPFAM" id="SSF88659">
    <property type="entry name" value="Sigma3 and sigma4 domains of RNA polymerase sigma factors"/>
    <property type="match status" value="1"/>
</dbReference>
<dbReference type="AlphaFoldDB" id="A0A1C7I7A1"/>
<dbReference type="InterPro" id="IPR036388">
    <property type="entry name" value="WH-like_DNA-bd_sf"/>
</dbReference>
<dbReference type="EMBL" id="CP015405">
    <property type="protein sequence ID" value="ANU75557.1"/>
    <property type="molecule type" value="Genomic_DNA"/>
</dbReference>
<dbReference type="InterPro" id="IPR013324">
    <property type="entry name" value="RNA_pol_sigma_r3/r4-like"/>
</dbReference>
<dbReference type="Proteomes" id="UP000092574">
    <property type="component" value="Chromosome"/>
</dbReference>
<dbReference type="OrthoDB" id="9789193at2"/>
<dbReference type="Gene3D" id="1.10.10.10">
    <property type="entry name" value="Winged helix-like DNA-binding domain superfamily/Winged helix DNA-binding domain"/>
    <property type="match status" value="1"/>
</dbReference>
<reference evidence="1" key="1">
    <citation type="submission" date="2017-04" db="EMBL/GenBank/DDBJ databases">
        <title>Complete Genome Sequences of Twelve Strains of a Stable Defined Moderately Diverse Mouse Microbiota 2 (sDMDMm2).</title>
        <authorList>
            <person name="Uchimura Y."/>
            <person name="Wyss M."/>
            <person name="Brugiroux S."/>
            <person name="Limenitakis J.P."/>
            <person name="Stecher B."/>
            <person name="McCoy K.D."/>
            <person name="Macpherson A.J."/>
        </authorList>
    </citation>
    <scope>NUCLEOTIDE SEQUENCE</scope>
    <source>
        <strain evidence="1">YL58</strain>
    </source>
</reference>